<feature type="compositionally biased region" description="Basic and acidic residues" evidence="1">
    <location>
        <begin position="205"/>
        <end position="215"/>
    </location>
</feature>
<dbReference type="Pfam" id="PF25597">
    <property type="entry name" value="SH3_retrovirus"/>
    <property type="match status" value="1"/>
</dbReference>
<dbReference type="Proteomes" id="UP000198211">
    <property type="component" value="Unassembled WGS sequence"/>
</dbReference>
<evidence type="ECO:0000313" key="3">
    <source>
        <dbReference type="EMBL" id="OWY92637.1"/>
    </source>
</evidence>
<feature type="compositionally biased region" description="Polar residues" evidence="1">
    <location>
        <begin position="123"/>
        <end position="133"/>
    </location>
</feature>
<dbReference type="InterPro" id="IPR057670">
    <property type="entry name" value="SH3_retrovirus"/>
</dbReference>
<evidence type="ECO:0000313" key="4">
    <source>
        <dbReference type="Proteomes" id="UP000198211"/>
    </source>
</evidence>
<feature type="domain" description="Retroviral polymerase SH3-like" evidence="2">
    <location>
        <begin position="31"/>
        <end position="87"/>
    </location>
</feature>
<dbReference type="EMBL" id="NBNE01017653">
    <property type="protein sequence ID" value="OWY92637.1"/>
    <property type="molecule type" value="Genomic_DNA"/>
</dbReference>
<feature type="region of interest" description="Disordered" evidence="1">
    <location>
        <begin position="205"/>
        <end position="227"/>
    </location>
</feature>
<feature type="compositionally biased region" description="Polar residues" evidence="1">
    <location>
        <begin position="171"/>
        <end position="184"/>
    </location>
</feature>
<dbReference type="AlphaFoldDB" id="A0A225UHH1"/>
<evidence type="ECO:0000259" key="2">
    <source>
        <dbReference type="Pfam" id="PF25597"/>
    </source>
</evidence>
<feature type="non-terminal residue" evidence="3">
    <location>
        <position position="1"/>
    </location>
</feature>
<accession>A0A225UHH1</accession>
<feature type="region of interest" description="Disordered" evidence="1">
    <location>
        <begin position="107"/>
        <end position="184"/>
    </location>
</feature>
<gene>
    <name evidence="3" type="ORF">PHMEG_00038282</name>
</gene>
<organism evidence="3 4">
    <name type="scientific">Phytophthora megakarya</name>
    <dbReference type="NCBI Taxonomy" id="4795"/>
    <lineage>
        <taxon>Eukaryota</taxon>
        <taxon>Sar</taxon>
        <taxon>Stramenopiles</taxon>
        <taxon>Oomycota</taxon>
        <taxon>Peronosporomycetes</taxon>
        <taxon>Peronosporales</taxon>
        <taxon>Peronosporaceae</taxon>
        <taxon>Phytophthora</taxon>
    </lineage>
</organism>
<protein>
    <recommendedName>
        <fullName evidence="2">Retroviral polymerase SH3-like domain-containing protein</fullName>
    </recommendedName>
</protein>
<reference evidence="4" key="1">
    <citation type="submission" date="2017-03" db="EMBL/GenBank/DDBJ databases">
        <title>Phytopthora megakarya and P. palmivora, two closely related causual agents of cacao black pod achieved similar genome size and gene model numbers by different mechanisms.</title>
        <authorList>
            <person name="Ali S."/>
            <person name="Shao J."/>
            <person name="Larry D.J."/>
            <person name="Kronmiller B."/>
            <person name="Shen D."/>
            <person name="Strem M.D."/>
            <person name="Melnick R.L."/>
            <person name="Guiltinan M.J."/>
            <person name="Tyler B.M."/>
            <person name="Meinhardt L.W."/>
            <person name="Bailey B.A."/>
        </authorList>
    </citation>
    <scope>NUCLEOTIDE SEQUENCE [LARGE SCALE GENOMIC DNA]</scope>
    <source>
        <strain evidence="4">zdho120</strain>
    </source>
</reference>
<sequence length="227" mass="25016">TRANVGRKSPLEVLTDRPTNLADIVAFGSPCTVYASPKKALDRRGTAGIIVGKNEETKGFKVIVVKDNTLVTTRHVKNIETLSAEANEQLKTVLEREAEDDLEALAAKRQKEQSSKVAALQTPAKSNSETQSVLGGEVNKKTQPAFGGELRKSRRNRRKSRKQREADGESESTTSDVRNRNLSTRVVMSALKQMLAMSTIGTGEEQYRHLPDPKSYKAAMRMPDAHL</sequence>
<dbReference type="OrthoDB" id="126319at2759"/>
<comment type="caution">
    <text evidence="3">The sequence shown here is derived from an EMBL/GenBank/DDBJ whole genome shotgun (WGS) entry which is preliminary data.</text>
</comment>
<feature type="compositionally biased region" description="Basic residues" evidence="1">
    <location>
        <begin position="152"/>
        <end position="162"/>
    </location>
</feature>
<name>A0A225UHH1_9STRA</name>
<evidence type="ECO:0000256" key="1">
    <source>
        <dbReference type="SAM" id="MobiDB-lite"/>
    </source>
</evidence>
<proteinExistence type="predicted"/>
<keyword evidence="4" id="KW-1185">Reference proteome</keyword>